<reference evidence="1" key="1">
    <citation type="submission" date="2022-12" db="EMBL/GenBank/DDBJ databases">
        <title>Genome Sequence of Lasiodiplodia mahajangana.</title>
        <authorList>
            <person name="Buettner E."/>
        </authorList>
    </citation>
    <scope>NUCLEOTIDE SEQUENCE</scope>
    <source>
        <strain evidence="1">VT137</strain>
    </source>
</reference>
<accession>A0ACC2JAG4</accession>
<evidence type="ECO:0000313" key="2">
    <source>
        <dbReference type="Proteomes" id="UP001153332"/>
    </source>
</evidence>
<name>A0ACC2JAG4_9PEZI</name>
<sequence length="216" mass="24949">MYAWMSRANPHDEFFNDVRLFTITLNVGRLIFRVHRAVAREGIPGLEYHYDDLRYDDSHQGYTRDELCTLIHNISNDYAERALLKILRKAVKNVLAEHEKSQRFQWNLQQSPQQTPQTFPQQFPQYYPNQPVPQFVPQSVPQSAPEPHLRGRIKWNCGLLAPHGRLSKRSNSNQLESQSPEDTPVDLSSSSGMSGGGINTDKVGLHDRQENNEQRR</sequence>
<dbReference type="EMBL" id="JAPUUL010003131">
    <property type="protein sequence ID" value="KAJ8124302.1"/>
    <property type="molecule type" value="Genomic_DNA"/>
</dbReference>
<dbReference type="Proteomes" id="UP001153332">
    <property type="component" value="Unassembled WGS sequence"/>
</dbReference>
<gene>
    <name evidence="1" type="ORF">O1611_g9339</name>
</gene>
<protein>
    <submittedName>
        <fullName evidence="1">Uncharacterized protein</fullName>
    </submittedName>
</protein>
<comment type="caution">
    <text evidence="1">The sequence shown here is derived from an EMBL/GenBank/DDBJ whole genome shotgun (WGS) entry which is preliminary data.</text>
</comment>
<organism evidence="1 2">
    <name type="scientific">Lasiodiplodia mahajangana</name>
    <dbReference type="NCBI Taxonomy" id="1108764"/>
    <lineage>
        <taxon>Eukaryota</taxon>
        <taxon>Fungi</taxon>
        <taxon>Dikarya</taxon>
        <taxon>Ascomycota</taxon>
        <taxon>Pezizomycotina</taxon>
        <taxon>Dothideomycetes</taxon>
        <taxon>Dothideomycetes incertae sedis</taxon>
        <taxon>Botryosphaeriales</taxon>
        <taxon>Botryosphaeriaceae</taxon>
        <taxon>Lasiodiplodia</taxon>
    </lineage>
</organism>
<proteinExistence type="predicted"/>
<evidence type="ECO:0000313" key="1">
    <source>
        <dbReference type="EMBL" id="KAJ8124302.1"/>
    </source>
</evidence>
<keyword evidence="2" id="KW-1185">Reference proteome</keyword>